<feature type="domain" description="NodB homology" evidence="1">
    <location>
        <begin position="39"/>
        <end position="260"/>
    </location>
</feature>
<dbReference type="Proteomes" id="UP000267430">
    <property type="component" value="Unassembled WGS sequence"/>
</dbReference>
<dbReference type="InterPro" id="IPR037950">
    <property type="entry name" value="PgdA-like"/>
</dbReference>
<name>A0A3S0UF65_9BACI</name>
<dbReference type="Pfam" id="PF01522">
    <property type="entry name" value="Polysacc_deac_1"/>
    <property type="match status" value="1"/>
</dbReference>
<dbReference type="PANTHER" id="PTHR47561">
    <property type="entry name" value="POLYSACCHARIDE DEACETYLASE FAMILY PROTEIN (AFU_ORTHOLOGUE AFUA_6G05030)"/>
    <property type="match status" value="1"/>
</dbReference>
<evidence type="ECO:0000259" key="1">
    <source>
        <dbReference type="PROSITE" id="PS51677"/>
    </source>
</evidence>
<gene>
    <name evidence="2" type="ORF">ELQ35_07300</name>
</gene>
<organism evidence="2 3">
    <name type="scientific">Peribacillus cavernae</name>
    <dbReference type="NCBI Taxonomy" id="1674310"/>
    <lineage>
        <taxon>Bacteria</taxon>
        <taxon>Bacillati</taxon>
        <taxon>Bacillota</taxon>
        <taxon>Bacilli</taxon>
        <taxon>Bacillales</taxon>
        <taxon>Bacillaceae</taxon>
        <taxon>Peribacillus</taxon>
    </lineage>
</organism>
<protein>
    <submittedName>
        <fullName evidence="2">Polysaccharide deacetylase</fullName>
    </submittedName>
</protein>
<dbReference type="PANTHER" id="PTHR47561:SF1">
    <property type="entry name" value="POLYSACCHARIDE DEACETYLASE FAMILY PROTEIN (AFU_ORTHOLOGUE AFUA_6G05030)"/>
    <property type="match status" value="1"/>
</dbReference>
<sequence>MIKNPIKWPNGAKCAVAITFDMDSDSILHLAHPESADTRVSTLSWLKYDEIAVQRILDMYKKHDLRQTFFVPAWCIERYPKTIELILEGGHEIAHHGYLHEHPNELSAEEELYWLQRGIEVIEKFTGKRPRGWRAPTYNFSKHSADFLAKEGFLYDSSLMGDDIPYILKEKSGEIIELPTHWAMDDWPQYVQNWDLGYILPINSPDRAMEVFVSEFDAAWKYGGLWISVWHPFVSGRLARCSRVDEMIEYMQKKGGVWFATLEEIALHVKKCIDDGTYTPRVDQLPYYNGRIPELPLKTIHT</sequence>
<dbReference type="CDD" id="cd10938">
    <property type="entry name" value="CE4_HpPgdA_like"/>
    <property type="match status" value="1"/>
</dbReference>
<proteinExistence type="predicted"/>
<dbReference type="Gene3D" id="3.20.20.370">
    <property type="entry name" value="Glycoside hydrolase/deacetylase"/>
    <property type="match status" value="1"/>
</dbReference>
<dbReference type="AlphaFoldDB" id="A0A3S0UF65"/>
<comment type="caution">
    <text evidence="2">The sequence shown here is derived from an EMBL/GenBank/DDBJ whole genome shotgun (WGS) entry which is preliminary data.</text>
</comment>
<reference evidence="2 3" key="1">
    <citation type="submission" date="2018-12" db="EMBL/GenBank/DDBJ databases">
        <title>Bacillus chawlae sp. nov., Bacillus glennii sp. nov., and Bacillus saganii sp. nov. Isolated from the Vehicle Assembly Building at Kennedy Space Center where the Viking Spacecraft were Assembled.</title>
        <authorList>
            <person name="Seuylemezian A."/>
            <person name="Vaishampayan P."/>
        </authorList>
    </citation>
    <scope>NUCLEOTIDE SEQUENCE [LARGE SCALE GENOMIC DNA]</scope>
    <source>
        <strain evidence="2 3">L5</strain>
    </source>
</reference>
<accession>A0A3S0UF65</accession>
<keyword evidence="3" id="KW-1185">Reference proteome</keyword>
<dbReference type="RefSeq" id="WP_126864170.1">
    <property type="nucleotide sequence ID" value="NZ_JAUSTX010000001.1"/>
</dbReference>
<dbReference type="EMBL" id="RYZZ01000007">
    <property type="protein sequence ID" value="RUQ30148.1"/>
    <property type="molecule type" value="Genomic_DNA"/>
</dbReference>
<dbReference type="OrthoDB" id="9806342at2"/>
<dbReference type="InterPro" id="IPR002509">
    <property type="entry name" value="NODB_dom"/>
</dbReference>
<dbReference type="InterPro" id="IPR011330">
    <property type="entry name" value="Glyco_hydro/deAcase_b/a-brl"/>
</dbReference>
<evidence type="ECO:0000313" key="2">
    <source>
        <dbReference type="EMBL" id="RUQ30148.1"/>
    </source>
</evidence>
<evidence type="ECO:0000313" key="3">
    <source>
        <dbReference type="Proteomes" id="UP000267430"/>
    </source>
</evidence>
<dbReference type="GO" id="GO:0016810">
    <property type="term" value="F:hydrolase activity, acting on carbon-nitrogen (but not peptide) bonds"/>
    <property type="evidence" value="ECO:0007669"/>
    <property type="project" value="InterPro"/>
</dbReference>
<dbReference type="GO" id="GO:0005975">
    <property type="term" value="P:carbohydrate metabolic process"/>
    <property type="evidence" value="ECO:0007669"/>
    <property type="project" value="InterPro"/>
</dbReference>
<dbReference type="PROSITE" id="PS51677">
    <property type="entry name" value="NODB"/>
    <property type="match status" value="1"/>
</dbReference>
<dbReference type="SUPFAM" id="SSF88713">
    <property type="entry name" value="Glycoside hydrolase/deacetylase"/>
    <property type="match status" value="1"/>
</dbReference>